<feature type="domain" description="DM2" evidence="2">
    <location>
        <begin position="45"/>
        <end position="121"/>
    </location>
</feature>
<evidence type="ECO:0000256" key="1">
    <source>
        <dbReference type="SAM" id="MobiDB-lite"/>
    </source>
</evidence>
<proteinExistence type="predicted"/>
<dbReference type="InterPro" id="IPR003121">
    <property type="entry name" value="SWIB_MDM2_domain"/>
</dbReference>
<evidence type="ECO:0000313" key="3">
    <source>
        <dbReference type="EMBL" id="SHF52408.1"/>
    </source>
</evidence>
<feature type="compositionally biased region" description="Low complexity" evidence="1">
    <location>
        <begin position="15"/>
        <end position="24"/>
    </location>
</feature>
<dbReference type="InterPro" id="IPR036885">
    <property type="entry name" value="SWIB_MDM2_dom_sf"/>
</dbReference>
<evidence type="ECO:0000259" key="2">
    <source>
        <dbReference type="PROSITE" id="PS51925"/>
    </source>
</evidence>
<feature type="region of interest" description="Disordered" evidence="1">
    <location>
        <begin position="12"/>
        <end position="47"/>
    </location>
</feature>
<dbReference type="CDD" id="cd10567">
    <property type="entry name" value="SWIB-MDM2_like"/>
    <property type="match status" value="1"/>
</dbReference>
<gene>
    <name evidence="3" type="ORF">SAMN02745117_02129</name>
</gene>
<dbReference type="AlphaFoldDB" id="A0A1M5CCE1"/>
<dbReference type="InterPro" id="IPR019835">
    <property type="entry name" value="SWIB_domain"/>
</dbReference>
<dbReference type="Proteomes" id="UP000184327">
    <property type="component" value="Unassembled WGS sequence"/>
</dbReference>
<dbReference type="SUPFAM" id="SSF47592">
    <property type="entry name" value="SWIB/MDM2 domain"/>
    <property type="match status" value="1"/>
</dbReference>
<organism evidence="3 4">
    <name type="scientific">Lampropedia hyalina DSM 16112</name>
    <dbReference type="NCBI Taxonomy" id="1122156"/>
    <lineage>
        <taxon>Bacteria</taxon>
        <taxon>Pseudomonadati</taxon>
        <taxon>Pseudomonadota</taxon>
        <taxon>Betaproteobacteria</taxon>
        <taxon>Burkholderiales</taxon>
        <taxon>Comamonadaceae</taxon>
        <taxon>Lampropedia</taxon>
    </lineage>
</organism>
<dbReference type="PANTHER" id="PTHR13844">
    <property type="entry name" value="SWI/SNF-RELATED MATRIX-ASSOCIATED ACTIN-DEPENDENT REGULATOR OF CHROMATIN SUBFAMILY D"/>
    <property type="match status" value="1"/>
</dbReference>
<dbReference type="PROSITE" id="PS51925">
    <property type="entry name" value="SWIB_MDM2"/>
    <property type="match status" value="1"/>
</dbReference>
<dbReference type="Pfam" id="PF02201">
    <property type="entry name" value="SWIB"/>
    <property type="match status" value="1"/>
</dbReference>
<feature type="non-terminal residue" evidence="3">
    <location>
        <position position="1"/>
    </location>
</feature>
<sequence length="121" mass="12852">KVGFAFEVREGGKGRAAAKTTARPVAKKAASKTAARSSAKKAVRAPAAGKTPSAALAAVIGAEPVSRPQALKKVWEYIRAQNLQDPQDRRTIVADARLRQVLGRDRVGMLEITGLLGEHLQ</sequence>
<protein>
    <submittedName>
        <fullName evidence="3">SWIB/MDM2 domain-containing protein</fullName>
    </submittedName>
</protein>
<accession>A0A1M5CCE1</accession>
<dbReference type="SMART" id="SM00151">
    <property type="entry name" value="SWIB"/>
    <property type="match status" value="1"/>
</dbReference>
<name>A0A1M5CCE1_9BURK</name>
<dbReference type="EMBL" id="FQUZ01000026">
    <property type="protein sequence ID" value="SHF52408.1"/>
    <property type="molecule type" value="Genomic_DNA"/>
</dbReference>
<dbReference type="RefSeq" id="WP_327068995.1">
    <property type="nucleotide sequence ID" value="NZ_FQUZ01000026.1"/>
</dbReference>
<dbReference type="Gene3D" id="1.10.245.10">
    <property type="entry name" value="SWIB/MDM2 domain"/>
    <property type="match status" value="1"/>
</dbReference>
<evidence type="ECO:0000313" key="4">
    <source>
        <dbReference type="Proteomes" id="UP000184327"/>
    </source>
</evidence>
<reference evidence="3 4" key="1">
    <citation type="submission" date="2016-11" db="EMBL/GenBank/DDBJ databases">
        <authorList>
            <person name="Jaros S."/>
            <person name="Januszkiewicz K."/>
            <person name="Wedrychowicz H."/>
        </authorList>
    </citation>
    <scope>NUCLEOTIDE SEQUENCE [LARGE SCALE GENOMIC DNA]</scope>
    <source>
        <strain evidence="3 4">DSM 16112</strain>
    </source>
</reference>
<keyword evidence="4" id="KW-1185">Reference proteome</keyword>